<dbReference type="GO" id="GO:0009423">
    <property type="term" value="P:chorismate biosynthetic process"/>
    <property type="evidence" value="ECO:0007669"/>
    <property type="project" value="UniProtKB-UniRule"/>
</dbReference>
<dbReference type="UniPathway" id="UPA00053">
    <property type="reaction ID" value="UER00088"/>
</dbReference>
<dbReference type="EC" id="2.7.1.71" evidence="3 11"/>
<dbReference type="InterPro" id="IPR027417">
    <property type="entry name" value="P-loop_NTPase"/>
</dbReference>
<keyword evidence="11" id="KW-0963">Cytoplasm</keyword>
<feature type="binding site" evidence="11">
    <location>
        <position position="30"/>
    </location>
    <ligand>
        <name>Mg(2+)</name>
        <dbReference type="ChEBI" id="CHEBI:18420"/>
    </ligand>
</feature>
<evidence type="ECO:0000256" key="1">
    <source>
        <dbReference type="ARBA" id="ARBA00004842"/>
    </source>
</evidence>
<dbReference type="PANTHER" id="PTHR21087">
    <property type="entry name" value="SHIKIMATE KINASE"/>
    <property type="match status" value="1"/>
</dbReference>
<dbReference type="Proteomes" id="UP000326546">
    <property type="component" value="Chromosome"/>
</dbReference>
<dbReference type="GO" id="GO:0000287">
    <property type="term" value="F:magnesium ion binding"/>
    <property type="evidence" value="ECO:0007669"/>
    <property type="project" value="UniProtKB-UniRule"/>
</dbReference>
<accession>A0A5J6V8R9</accession>
<feature type="binding site" evidence="11">
    <location>
        <position position="48"/>
    </location>
    <ligand>
        <name>substrate</name>
    </ligand>
</feature>
<comment type="catalytic activity">
    <reaction evidence="10 11">
        <text>shikimate + ATP = 3-phosphoshikimate + ADP + H(+)</text>
        <dbReference type="Rhea" id="RHEA:13121"/>
        <dbReference type="ChEBI" id="CHEBI:15378"/>
        <dbReference type="ChEBI" id="CHEBI:30616"/>
        <dbReference type="ChEBI" id="CHEBI:36208"/>
        <dbReference type="ChEBI" id="CHEBI:145989"/>
        <dbReference type="ChEBI" id="CHEBI:456216"/>
        <dbReference type="EC" id="2.7.1.71"/>
    </reaction>
</comment>
<keyword evidence="8 11" id="KW-0067">ATP-binding</keyword>
<keyword evidence="7 11" id="KW-0418">Kinase</keyword>
<comment type="subcellular location">
    <subcellularLocation>
        <location evidence="11">Cytoplasm</location>
    </subcellularLocation>
</comment>
<dbReference type="SUPFAM" id="SSF52540">
    <property type="entry name" value="P-loop containing nucleoside triphosphate hydrolases"/>
    <property type="match status" value="1"/>
</dbReference>
<dbReference type="OrthoDB" id="9800332at2"/>
<comment type="similarity">
    <text evidence="2 11">Belongs to the shikimate kinase family.</text>
</comment>
<evidence type="ECO:0000256" key="7">
    <source>
        <dbReference type="ARBA" id="ARBA00022777"/>
    </source>
</evidence>
<keyword evidence="6 11" id="KW-0547">Nucleotide-binding</keyword>
<feature type="binding site" evidence="11">
    <location>
        <position position="72"/>
    </location>
    <ligand>
        <name>substrate</name>
    </ligand>
</feature>
<comment type="pathway">
    <text evidence="1 11">Metabolic intermediate biosynthesis; chorismate biosynthesis; chorismate from D-erythrose 4-phosphate and phosphoenolpyruvate: step 5/7.</text>
</comment>
<evidence type="ECO:0000256" key="8">
    <source>
        <dbReference type="ARBA" id="ARBA00022840"/>
    </source>
</evidence>
<organism evidence="12 13">
    <name type="scientific">Ornithinimicrobium pratense</name>
    <dbReference type="NCBI Taxonomy" id="2593973"/>
    <lineage>
        <taxon>Bacteria</taxon>
        <taxon>Bacillati</taxon>
        <taxon>Actinomycetota</taxon>
        <taxon>Actinomycetes</taxon>
        <taxon>Micrococcales</taxon>
        <taxon>Ornithinimicrobiaceae</taxon>
        <taxon>Ornithinimicrobium</taxon>
    </lineage>
</organism>
<dbReference type="PROSITE" id="PS01128">
    <property type="entry name" value="SHIKIMATE_KINASE"/>
    <property type="match status" value="1"/>
</dbReference>
<evidence type="ECO:0000256" key="2">
    <source>
        <dbReference type="ARBA" id="ARBA00006997"/>
    </source>
</evidence>
<evidence type="ECO:0000256" key="3">
    <source>
        <dbReference type="ARBA" id="ARBA00012154"/>
    </source>
</evidence>
<feature type="binding site" evidence="11">
    <location>
        <position position="151"/>
    </location>
    <ligand>
        <name>substrate</name>
    </ligand>
</feature>
<dbReference type="RefSeq" id="WP_158062741.1">
    <property type="nucleotide sequence ID" value="NZ_CP044427.1"/>
</dbReference>
<dbReference type="GO" id="GO:0009073">
    <property type="term" value="P:aromatic amino acid family biosynthetic process"/>
    <property type="evidence" value="ECO:0007669"/>
    <property type="project" value="UniProtKB-KW"/>
</dbReference>
<comment type="subunit">
    <text evidence="11">Monomer.</text>
</comment>
<dbReference type="GO" id="GO:0008652">
    <property type="term" value="P:amino acid biosynthetic process"/>
    <property type="evidence" value="ECO:0007669"/>
    <property type="project" value="UniProtKB-KW"/>
</dbReference>
<dbReference type="InterPro" id="IPR000623">
    <property type="entry name" value="Shikimate_kinase/TSH1"/>
</dbReference>
<dbReference type="PRINTS" id="PR01100">
    <property type="entry name" value="SHIKIMTKNASE"/>
</dbReference>
<evidence type="ECO:0000313" key="13">
    <source>
        <dbReference type="Proteomes" id="UP000326546"/>
    </source>
</evidence>
<dbReference type="InterPro" id="IPR023000">
    <property type="entry name" value="Shikimate_kinase_CS"/>
</dbReference>
<keyword evidence="13" id="KW-1185">Reference proteome</keyword>
<dbReference type="KEGG" id="serw:FY030_08800"/>
<protein>
    <recommendedName>
        <fullName evidence="3 11">Shikimate kinase</fullName>
        <shortName evidence="11">SK</shortName>
        <ecNumber evidence="3 11">2.7.1.71</ecNumber>
    </recommendedName>
</protein>
<evidence type="ECO:0000256" key="9">
    <source>
        <dbReference type="ARBA" id="ARBA00023141"/>
    </source>
</evidence>
<feature type="binding site" evidence="11">
    <location>
        <position position="94"/>
    </location>
    <ligand>
        <name>substrate</name>
    </ligand>
</feature>
<dbReference type="GO" id="GO:0005829">
    <property type="term" value="C:cytosol"/>
    <property type="evidence" value="ECO:0007669"/>
    <property type="project" value="TreeGrafter"/>
</dbReference>
<dbReference type="GO" id="GO:0005524">
    <property type="term" value="F:ATP binding"/>
    <property type="evidence" value="ECO:0007669"/>
    <property type="project" value="UniProtKB-UniRule"/>
</dbReference>
<evidence type="ECO:0000256" key="11">
    <source>
        <dbReference type="HAMAP-Rule" id="MF_00109"/>
    </source>
</evidence>
<comment type="caution">
    <text evidence="11">Lacks conserved residue(s) required for the propagation of feature annotation.</text>
</comment>
<proteinExistence type="inferred from homology"/>
<name>A0A5J6V8R9_9MICO</name>
<dbReference type="GO" id="GO:0004765">
    <property type="term" value="F:shikimate kinase activity"/>
    <property type="evidence" value="ECO:0007669"/>
    <property type="project" value="UniProtKB-UniRule"/>
</dbReference>
<dbReference type="CDD" id="cd00464">
    <property type="entry name" value="SK"/>
    <property type="match status" value="1"/>
</dbReference>
<dbReference type="InterPro" id="IPR031322">
    <property type="entry name" value="Shikimate/glucono_kinase"/>
</dbReference>
<evidence type="ECO:0000313" key="12">
    <source>
        <dbReference type="EMBL" id="QFG70249.1"/>
    </source>
</evidence>
<dbReference type="AlphaFoldDB" id="A0A5J6V8R9"/>
<keyword evidence="11" id="KW-0460">Magnesium</keyword>
<evidence type="ECO:0000256" key="10">
    <source>
        <dbReference type="ARBA" id="ARBA00048567"/>
    </source>
</evidence>
<keyword evidence="11" id="KW-0479">Metal-binding</keyword>
<reference evidence="12 13" key="1">
    <citation type="submission" date="2019-09" db="EMBL/GenBank/DDBJ databases">
        <title>Serinicoccus pratensis sp. nov., isolated from meadow soil.</title>
        <authorList>
            <person name="Zhang W."/>
        </authorList>
    </citation>
    <scope>NUCLEOTIDE SEQUENCE [LARGE SCALE GENOMIC DNA]</scope>
    <source>
        <strain evidence="12 13">W204</strain>
    </source>
</reference>
<keyword evidence="9 11" id="KW-0057">Aromatic amino acid biosynthesis</keyword>
<comment type="cofactor">
    <cofactor evidence="11">
        <name>Mg(2+)</name>
        <dbReference type="ChEBI" id="CHEBI:18420"/>
    </cofactor>
    <text evidence="11">Binds 1 Mg(2+) ion per subunit.</text>
</comment>
<dbReference type="Pfam" id="PF01202">
    <property type="entry name" value="SKI"/>
    <property type="match status" value="1"/>
</dbReference>
<evidence type="ECO:0000256" key="5">
    <source>
        <dbReference type="ARBA" id="ARBA00022679"/>
    </source>
</evidence>
<evidence type="ECO:0000256" key="4">
    <source>
        <dbReference type="ARBA" id="ARBA00022605"/>
    </source>
</evidence>
<dbReference type="EMBL" id="CP044427">
    <property type="protein sequence ID" value="QFG70249.1"/>
    <property type="molecule type" value="Genomic_DNA"/>
</dbReference>
<evidence type="ECO:0000256" key="6">
    <source>
        <dbReference type="ARBA" id="ARBA00022741"/>
    </source>
</evidence>
<dbReference type="HAMAP" id="MF_00109">
    <property type="entry name" value="Shikimate_kinase"/>
    <property type="match status" value="1"/>
</dbReference>
<comment type="function">
    <text evidence="11">Catalyzes the specific phosphorylation of the 3-hydroxyl group of shikimic acid using ATP as a cosubstrate.</text>
</comment>
<dbReference type="Gene3D" id="3.40.50.300">
    <property type="entry name" value="P-loop containing nucleotide triphosphate hydrolases"/>
    <property type="match status" value="1"/>
</dbReference>
<gene>
    <name evidence="11" type="primary">aroK</name>
    <name evidence="12" type="ORF">FY030_08800</name>
</gene>
<sequence length="187" mass="19709">MSGVTGLPDSAEGALGPVLVLIGPPGAGKSTVGQVLATRLGVPVHDSDRMIERAQGREISDIFVDDGEAFFRELERAEVLRALEEETGVLALGGGAVMQEQIAQALRASGRPVVFLDVSIADASRRIGFDASRPLLLVNPRASWTRMMNTRRPTYEELSTVQVSTGGKDPEQVADEVLSALGLAGSA</sequence>
<feature type="binding site" evidence="11">
    <location>
        <position position="133"/>
    </location>
    <ligand>
        <name>ATP</name>
        <dbReference type="ChEBI" id="CHEBI:30616"/>
    </ligand>
</feature>
<feature type="binding site" evidence="11">
    <location>
        <begin position="26"/>
        <end position="31"/>
    </location>
    <ligand>
        <name>ATP</name>
        <dbReference type="ChEBI" id="CHEBI:30616"/>
    </ligand>
</feature>
<keyword evidence="5 11" id="KW-0808">Transferase</keyword>
<dbReference type="PANTHER" id="PTHR21087:SF16">
    <property type="entry name" value="SHIKIMATE KINASE 1, CHLOROPLASTIC"/>
    <property type="match status" value="1"/>
</dbReference>
<keyword evidence="4 11" id="KW-0028">Amino-acid biosynthesis</keyword>